<protein>
    <recommendedName>
        <fullName evidence="5">Integral membrane protein</fullName>
    </recommendedName>
</protein>
<feature type="transmembrane region" description="Helical" evidence="1">
    <location>
        <begin position="30"/>
        <end position="46"/>
    </location>
</feature>
<keyword evidence="4" id="KW-1185">Reference proteome</keyword>
<dbReference type="Proteomes" id="UP001365781">
    <property type="component" value="Unassembled WGS sequence"/>
</dbReference>
<gene>
    <name evidence="3" type="ORF">WB403_25330</name>
</gene>
<comment type="caution">
    <text evidence="3">The sequence shown here is derived from an EMBL/GenBank/DDBJ whole genome shotgun (WGS) entry which is preliminary data.</text>
</comment>
<keyword evidence="1" id="KW-0812">Transmembrane</keyword>
<feature type="chain" id="PRO_5046748490" description="Integral membrane protein" evidence="2">
    <location>
        <begin position="25"/>
        <end position="127"/>
    </location>
</feature>
<keyword evidence="1" id="KW-0472">Membrane</keyword>
<reference evidence="3 4" key="1">
    <citation type="submission" date="2024-03" db="EMBL/GenBank/DDBJ databases">
        <title>First Report of Pectobacterium brasiliscabiei causing potato scab in china.</title>
        <authorList>
            <person name="Handique U."/>
        </authorList>
    </citation>
    <scope>NUCLEOTIDE SEQUENCE [LARGE SCALE GENOMIC DNA]</scope>
    <source>
        <strain evidence="3 4">ZRIMU1503</strain>
    </source>
</reference>
<accession>A0ABU8GHJ1</accession>
<evidence type="ECO:0000313" key="3">
    <source>
        <dbReference type="EMBL" id="MEI5612484.1"/>
    </source>
</evidence>
<evidence type="ECO:0008006" key="5">
    <source>
        <dbReference type="Google" id="ProtNLM"/>
    </source>
</evidence>
<keyword evidence="2" id="KW-0732">Signal</keyword>
<keyword evidence="1" id="KW-1133">Transmembrane helix</keyword>
<sequence length="127" mass="13904">MTTRLYAHASAAAALLLTAAACHPALHPQWVAFSTLFTAVVFAWLARRLYAQARREGGVLERLERLRDDEARFELPPPCRPFWLHSDAEIHTPGCPRSTGTATLTPAEEAAFAEIEAGLSATYGKDI</sequence>
<evidence type="ECO:0000256" key="2">
    <source>
        <dbReference type="SAM" id="SignalP"/>
    </source>
</evidence>
<proteinExistence type="predicted"/>
<name>A0ABU8GHJ1_9ACTN</name>
<dbReference type="RefSeq" id="WP_336558366.1">
    <property type="nucleotide sequence ID" value="NZ_JBBAYL010000008.1"/>
</dbReference>
<dbReference type="PROSITE" id="PS51257">
    <property type="entry name" value="PROKAR_LIPOPROTEIN"/>
    <property type="match status" value="1"/>
</dbReference>
<feature type="signal peptide" evidence="2">
    <location>
        <begin position="1"/>
        <end position="24"/>
    </location>
</feature>
<dbReference type="EMBL" id="JBBAYM010000017">
    <property type="protein sequence ID" value="MEI5612484.1"/>
    <property type="molecule type" value="Genomic_DNA"/>
</dbReference>
<organism evidence="3 4">
    <name type="scientific">Streptomyces brasiliscabiei</name>
    <dbReference type="NCBI Taxonomy" id="2736302"/>
    <lineage>
        <taxon>Bacteria</taxon>
        <taxon>Bacillati</taxon>
        <taxon>Actinomycetota</taxon>
        <taxon>Actinomycetes</taxon>
        <taxon>Kitasatosporales</taxon>
        <taxon>Streptomycetaceae</taxon>
        <taxon>Streptomyces</taxon>
    </lineage>
</organism>
<evidence type="ECO:0000313" key="4">
    <source>
        <dbReference type="Proteomes" id="UP001365781"/>
    </source>
</evidence>
<evidence type="ECO:0000256" key="1">
    <source>
        <dbReference type="SAM" id="Phobius"/>
    </source>
</evidence>